<comment type="function">
    <text evidence="4">Responsible for synthesis of pseudouridine from uracil.</text>
</comment>
<evidence type="ECO:0000259" key="5">
    <source>
        <dbReference type="Pfam" id="PF00849"/>
    </source>
</evidence>
<dbReference type="PROSITE" id="PS01129">
    <property type="entry name" value="PSI_RLU"/>
    <property type="match status" value="1"/>
</dbReference>
<sequence>MILTYQIVQSEPVKTFLKNQDYSKRTLSAIKLNGALLLNGSPVTVRHVMNKGDRLEVHFPCETPSENLIPYDKELEVIYEDAYLIIVNKPQMQNCAPSREHPHGSLVEQVLAYYTKKGEKINPHIVTRLDRNTSGLVVFAKFGHVHHLFSKVKFKKEYVALAYGHTQSSGVIEAPIARRSDSIIKREVNDKGKYAKTVYQRLMQNETASLCKVKLLTGRTHQIRVHFEYIGHPLIGDDLYGGNHPCVHGQALHCCSVEFIHPIYRSHYLINVDYKQLIKLFNMV</sequence>
<evidence type="ECO:0000313" key="6">
    <source>
        <dbReference type="EMBL" id="AAO04294.1"/>
    </source>
</evidence>
<dbReference type="RefSeq" id="WP_001829311.1">
    <property type="nucleotide sequence ID" value="NC_004461.1"/>
</dbReference>
<dbReference type="Proteomes" id="UP000001411">
    <property type="component" value="Chromosome"/>
</dbReference>
<proteinExistence type="inferred from homology"/>
<dbReference type="InterPro" id="IPR006224">
    <property type="entry name" value="PsdUridine_synth_RluA-like_CS"/>
</dbReference>
<keyword evidence="4" id="KW-0413">Isomerase</keyword>
<feature type="active site" evidence="3">
    <location>
        <position position="130"/>
    </location>
</feature>
<evidence type="ECO:0000256" key="4">
    <source>
        <dbReference type="RuleBase" id="RU362028"/>
    </source>
</evidence>
<dbReference type="GO" id="GO:0140098">
    <property type="term" value="F:catalytic activity, acting on RNA"/>
    <property type="evidence" value="ECO:0007669"/>
    <property type="project" value="UniProtKB-ARBA"/>
</dbReference>
<evidence type="ECO:0000256" key="3">
    <source>
        <dbReference type="PIRSR" id="PIRSR606225-1"/>
    </source>
</evidence>
<dbReference type="InterPro" id="IPR050188">
    <property type="entry name" value="RluA_PseudoU_synthase"/>
</dbReference>
<dbReference type="GeneID" id="50019163"/>
<evidence type="ECO:0000256" key="1">
    <source>
        <dbReference type="ARBA" id="ARBA00000073"/>
    </source>
</evidence>
<protein>
    <recommendedName>
        <fullName evidence="4">Pseudouridine synthase</fullName>
        <ecNumber evidence="4">5.4.99.-</ecNumber>
    </recommendedName>
</protein>
<evidence type="ECO:0000313" key="7">
    <source>
        <dbReference type="Proteomes" id="UP000001411"/>
    </source>
</evidence>
<dbReference type="Pfam" id="PF00849">
    <property type="entry name" value="PseudoU_synth_2"/>
    <property type="match status" value="1"/>
</dbReference>
<dbReference type="Gene3D" id="3.30.2350.10">
    <property type="entry name" value="Pseudouridine synthase"/>
    <property type="match status" value="1"/>
</dbReference>
<dbReference type="InterPro" id="IPR020103">
    <property type="entry name" value="PsdUridine_synth_cat_dom_sf"/>
</dbReference>
<organism evidence="6 7">
    <name type="scientific">Staphylococcus epidermidis (strain ATCC 12228 / FDA PCI 1200)</name>
    <dbReference type="NCBI Taxonomy" id="176280"/>
    <lineage>
        <taxon>Bacteria</taxon>
        <taxon>Bacillati</taxon>
        <taxon>Bacillota</taxon>
        <taxon>Bacilli</taxon>
        <taxon>Bacillales</taxon>
        <taxon>Staphylococcaceae</taxon>
        <taxon>Staphylococcus</taxon>
    </lineage>
</organism>
<dbReference type="GO" id="GO:0009982">
    <property type="term" value="F:pseudouridine synthase activity"/>
    <property type="evidence" value="ECO:0007669"/>
    <property type="project" value="InterPro"/>
</dbReference>
<dbReference type="GO" id="GO:0000455">
    <property type="term" value="P:enzyme-directed rRNA pseudouridine synthesis"/>
    <property type="evidence" value="ECO:0007669"/>
    <property type="project" value="TreeGrafter"/>
</dbReference>
<evidence type="ECO:0000256" key="2">
    <source>
        <dbReference type="ARBA" id="ARBA00010876"/>
    </source>
</evidence>
<dbReference type="KEGG" id="sep:SE_0697"/>
<dbReference type="OrthoDB" id="9807829at2"/>
<dbReference type="PANTHER" id="PTHR21600">
    <property type="entry name" value="MITOCHONDRIAL RNA PSEUDOURIDINE SYNTHASE"/>
    <property type="match status" value="1"/>
</dbReference>
<dbReference type="HOGENOM" id="CLU_016902_8_2_9"/>
<dbReference type="EMBL" id="AE015929">
    <property type="protein sequence ID" value="AAO04294.1"/>
    <property type="molecule type" value="Genomic_DNA"/>
</dbReference>
<dbReference type="NCBIfam" id="TIGR00005">
    <property type="entry name" value="rluA_subfam"/>
    <property type="match status" value="1"/>
</dbReference>
<reference evidence="6 7" key="1">
    <citation type="journal article" date="2003" name="Mol. Microbiol.">
        <title>Genome-based analysis of virulence genes in a non-biofilm-forming Staphylococcus epidermidis strain (ATCC 12228).</title>
        <authorList>
            <person name="Zhang Y.Q."/>
            <person name="Ren S.X."/>
            <person name="Li H.L."/>
            <person name="Wang Y.X."/>
            <person name="Fu G."/>
            <person name="Yang J."/>
            <person name="Qin Z.Q."/>
            <person name="Miao Y.G."/>
            <person name="Wang W.Y."/>
            <person name="Chen R.S."/>
            <person name="Shen Y."/>
            <person name="Chen Z."/>
            <person name="Yuan Z.H."/>
            <person name="Zhao G.P."/>
            <person name="Qu D."/>
            <person name="Danchin A."/>
            <person name="Wen Y.M."/>
        </authorList>
    </citation>
    <scope>NUCLEOTIDE SEQUENCE [LARGE SCALE GENOMIC DNA]</scope>
    <source>
        <strain evidence="7">ATCC 12228 / FDA PCI 1200</strain>
    </source>
</reference>
<comment type="catalytic activity">
    <reaction evidence="1 4">
        <text>a uridine in RNA = a pseudouridine in RNA</text>
        <dbReference type="Rhea" id="RHEA:48348"/>
        <dbReference type="Rhea" id="RHEA-COMP:12068"/>
        <dbReference type="Rhea" id="RHEA-COMP:12069"/>
        <dbReference type="ChEBI" id="CHEBI:65314"/>
        <dbReference type="ChEBI" id="CHEBI:65315"/>
    </reaction>
</comment>
<dbReference type="PANTHER" id="PTHR21600:SF35">
    <property type="entry name" value="PSEUDOURIDINE SYNTHASE"/>
    <property type="match status" value="1"/>
</dbReference>
<gene>
    <name evidence="6" type="ordered locus">SE_0697</name>
</gene>
<accession>A0A0H2VHX8</accession>
<feature type="domain" description="Pseudouridine synthase RsuA/RluA-like" evidence="5">
    <location>
        <begin position="83"/>
        <end position="228"/>
    </location>
</feature>
<name>A0A0H2VHX8_STAES</name>
<dbReference type="AlphaFoldDB" id="A0A0H2VHX8"/>
<dbReference type="EC" id="5.4.99.-" evidence="4"/>
<dbReference type="eggNOG" id="COG0564">
    <property type="taxonomic scope" value="Bacteria"/>
</dbReference>
<dbReference type="GO" id="GO:0003723">
    <property type="term" value="F:RNA binding"/>
    <property type="evidence" value="ECO:0007669"/>
    <property type="project" value="InterPro"/>
</dbReference>
<dbReference type="CDD" id="cd02869">
    <property type="entry name" value="PseudoU_synth_RluA_like"/>
    <property type="match status" value="1"/>
</dbReference>
<dbReference type="InterPro" id="IPR006145">
    <property type="entry name" value="PsdUridine_synth_RsuA/RluA"/>
</dbReference>
<dbReference type="PATRIC" id="fig|176280.10.peg.671"/>
<comment type="similarity">
    <text evidence="2 4">Belongs to the pseudouridine synthase RluA family.</text>
</comment>
<dbReference type="InterPro" id="IPR006225">
    <property type="entry name" value="PsdUridine_synth_RluC/D"/>
</dbReference>
<dbReference type="SUPFAM" id="SSF55120">
    <property type="entry name" value="Pseudouridine synthase"/>
    <property type="match status" value="1"/>
</dbReference>